<evidence type="ECO:0000256" key="1">
    <source>
        <dbReference type="SAM" id="MobiDB-lite"/>
    </source>
</evidence>
<dbReference type="AlphaFoldDB" id="A0AA88DAS2"/>
<dbReference type="Proteomes" id="UP001187192">
    <property type="component" value="Unassembled WGS sequence"/>
</dbReference>
<gene>
    <name evidence="2" type="ORF">TIFTF001_018444</name>
</gene>
<feature type="compositionally biased region" description="Polar residues" evidence="1">
    <location>
        <begin position="69"/>
        <end position="80"/>
    </location>
</feature>
<feature type="region of interest" description="Disordered" evidence="1">
    <location>
        <begin position="50"/>
        <end position="80"/>
    </location>
</feature>
<name>A0AA88DAS2_FICCA</name>
<reference evidence="2" key="1">
    <citation type="submission" date="2023-07" db="EMBL/GenBank/DDBJ databases">
        <title>draft genome sequence of fig (Ficus carica).</title>
        <authorList>
            <person name="Takahashi T."/>
            <person name="Nishimura K."/>
        </authorList>
    </citation>
    <scope>NUCLEOTIDE SEQUENCE</scope>
</reference>
<accession>A0AA88DAS2</accession>
<keyword evidence="3" id="KW-1185">Reference proteome</keyword>
<protein>
    <submittedName>
        <fullName evidence="2">Uncharacterized protein</fullName>
    </submittedName>
</protein>
<dbReference type="EMBL" id="BTGU01000030">
    <property type="protein sequence ID" value="GMN49286.1"/>
    <property type="molecule type" value="Genomic_DNA"/>
</dbReference>
<proteinExistence type="predicted"/>
<sequence>MGACCSWSSGEVVIARQKAILSYAMTESTACCLWSSREVAIASPLRSDCGRDSITTDGMPSDKDDNKATLATTTSQSRQG</sequence>
<comment type="caution">
    <text evidence="2">The sequence shown here is derived from an EMBL/GenBank/DDBJ whole genome shotgun (WGS) entry which is preliminary data.</text>
</comment>
<evidence type="ECO:0000313" key="3">
    <source>
        <dbReference type="Proteomes" id="UP001187192"/>
    </source>
</evidence>
<organism evidence="2 3">
    <name type="scientific">Ficus carica</name>
    <name type="common">Common fig</name>
    <dbReference type="NCBI Taxonomy" id="3494"/>
    <lineage>
        <taxon>Eukaryota</taxon>
        <taxon>Viridiplantae</taxon>
        <taxon>Streptophyta</taxon>
        <taxon>Embryophyta</taxon>
        <taxon>Tracheophyta</taxon>
        <taxon>Spermatophyta</taxon>
        <taxon>Magnoliopsida</taxon>
        <taxon>eudicotyledons</taxon>
        <taxon>Gunneridae</taxon>
        <taxon>Pentapetalae</taxon>
        <taxon>rosids</taxon>
        <taxon>fabids</taxon>
        <taxon>Rosales</taxon>
        <taxon>Moraceae</taxon>
        <taxon>Ficeae</taxon>
        <taxon>Ficus</taxon>
    </lineage>
</organism>
<evidence type="ECO:0000313" key="2">
    <source>
        <dbReference type="EMBL" id="GMN49286.1"/>
    </source>
</evidence>